<name>A0AAW1UYH7_9CUCU</name>
<dbReference type="SUPFAM" id="SSF49599">
    <property type="entry name" value="TRAF domain-like"/>
    <property type="match status" value="1"/>
</dbReference>
<dbReference type="GO" id="GO:0031624">
    <property type="term" value="F:ubiquitin conjugating enzyme binding"/>
    <property type="evidence" value="ECO:0007669"/>
    <property type="project" value="TreeGrafter"/>
</dbReference>
<evidence type="ECO:0000256" key="1">
    <source>
        <dbReference type="ARBA" id="ARBA00022723"/>
    </source>
</evidence>
<keyword evidence="3" id="KW-0862">Zinc</keyword>
<organism evidence="6 7">
    <name type="scientific">Henosepilachna vigintioctopunctata</name>
    <dbReference type="NCBI Taxonomy" id="420089"/>
    <lineage>
        <taxon>Eukaryota</taxon>
        <taxon>Metazoa</taxon>
        <taxon>Ecdysozoa</taxon>
        <taxon>Arthropoda</taxon>
        <taxon>Hexapoda</taxon>
        <taxon>Insecta</taxon>
        <taxon>Pterygota</taxon>
        <taxon>Neoptera</taxon>
        <taxon>Endopterygota</taxon>
        <taxon>Coleoptera</taxon>
        <taxon>Polyphaga</taxon>
        <taxon>Cucujiformia</taxon>
        <taxon>Coccinelloidea</taxon>
        <taxon>Coccinellidae</taxon>
        <taxon>Epilachninae</taxon>
        <taxon>Epilachnini</taxon>
        <taxon>Henosepilachna</taxon>
    </lineage>
</organism>
<keyword evidence="7" id="KW-1185">Reference proteome</keyword>
<evidence type="ECO:0000256" key="2">
    <source>
        <dbReference type="ARBA" id="ARBA00022771"/>
    </source>
</evidence>
<dbReference type="EMBL" id="JARQZJ010000098">
    <property type="protein sequence ID" value="KAK9886153.1"/>
    <property type="molecule type" value="Genomic_DNA"/>
</dbReference>
<keyword evidence="2 4" id="KW-0863">Zinc-finger</keyword>
<dbReference type="GO" id="GO:0061630">
    <property type="term" value="F:ubiquitin protein ligase activity"/>
    <property type="evidence" value="ECO:0007669"/>
    <property type="project" value="TreeGrafter"/>
</dbReference>
<comment type="caution">
    <text evidence="6">The sequence shown here is derived from an EMBL/GenBank/DDBJ whole genome shotgun (WGS) entry which is preliminary data.</text>
</comment>
<dbReference type="InterPro" id="IPR013083">
    <property type="entry name" value="Znf_RING/FYVE/PHD"/>
</dbReference>
<dbReference type="InterPro" id="IPR013010">
    <property type="entry name" value="Znf_SIAH"/>
</dbReference>
<protein>
    <recommendedName>
        <fullName evidence="5">SIAH-type domain-containing protein</fullName>
    </recommendedName>
</protein>
<dbReference type="Pfam" id="PF21361">
    <property type="entry name" value="Sina_ZnF"/>
    <property type="match status" value="1"/>
</dbReference>
<dbReference type="PROSITE" id="PS51081">
    <property type="entry name" value="ZF_SIAH"/>
    <property type="match status" value="1"/>
</dbReference>
<dbReference type="Proteomes" id="UP001431783">
    <property type="component" value="Unassembled WGS sequence"/>
</dbReference>
<evidence type="ECO:0000256" key="4">
    <source>
        <dbReference type="PROSITE-ProRule" id="PRU00455"/>
    </source>
</evidence>
<evidence type="ECO:0000313" key="6">
    <source>
        <dbReference type="EMBL" id="KAK9886153.1"/>
    </source>
</evidence>
<dbReference type="GO" id="GO:0008270">
    <property type="term" value="F:zinc ion binding"/>
    <property type="evidence" value="ECO:0007669"/>
    <property type="project" value="UniProtKB-KW"/>
</dbReference>
<proteinExistence type="predicted"/>
<reference evidence="6 7" key="1">
    <citation type="submission" date="2023-03" db="EMBL/GenBank/DDBJ databases">
        <title>Genome insight into feeding habits of ladybird beetles.</title>
        <authorList>
            <person name="Li H.-S."/>
            <person name="Huang Y.-H."/>
            <person name="Pang H."/>
        </authorList>
    </citation>
    <scope>NUCLEOTIDE SEQUENCE [LARGE SCALE GENOMIC DNA]</scope>
    <source>
        <strain evidence="6">SYSU_2023b</strain>
        <tissue evidence="6">Whole body</tissue>
    </source>
</reference>
<feature type="domain" description="SIAH-type" evidence="5">
    <location>
        <begin position="81"/>
        <end position="139"/>
    </location>
</feature>
<evidence type="ECO:0000259" key="5">
    <source>
        <dbReference type="PROSITE" id="PS51081"/>
    </source>
</evidence>
<sequence>MCSDEGMCSSEEKGAHEICLQSITENVYDILKCFKCGEFCHPPLKQNTEGKLVCSFCLQCHGSEITVLTGRVFVLESVYSLFEFPCKYNFQGCEFKGKGAKLEEHHKVCDYFSTVCLDNACCWKGRPKELFDHFSIQHSHLIRIYDSNLKEISVMIESEPVVFEFNTILAFGKVFAVYLARNHRRGIFCYIATNMEPFNTADYECMIEFRLGNDRTTTTTLNMTQSNNTMIEKIYEIPQYGADELPFDPIHRNYSIIIMKKP</sequence>
<gene>
    <name evidence="6" type="ORF">WA026_014941</name>
</gene>
<dbReference type="PANTHER" id="PTHR45877">
    <property type="entry name" value="E3 UBIQUITIN-PROTEIN LIGASE SIAH2"/>
    <property type="match status" value="1"/>
</dbReference>
<dbReference type="GO" id="GO:0005737">
    <property type="term" value="C:cytoplasm"/>
    <property type="evidence" value="ECO:0007669"/>
    <property type="project" value="TreeGrafter"/>
</dbReference>
<evidence type="ECO:0000256" key="3">
    <source>
        <dbReference type="ARBA" id="ARBA00022833"/>
    </source>
</evidence>
<dbReference type="Gene3D" id="3.30.40.10">
    <property type="entry name" value="Zinc/RING finger domain, C3HC4 (zinc finger)"/>
    <property type="match status" value="1"/>
</dbReference>
<dbReference type="AlphaFoldDB" id="A0AAW1UYH7"/>
<dbReference type="GO" id="GO:0043161">
    <property type="term" value="P:proteasome-mediated ubiquitin-dependent protein catabolic process"/>
    <property type="evidence" value="ECO:0007669"/>
    <property type="project" value="TreeGrafter"/>
</dbReference>
<evidence type="ECO:0000313" key="7">
    <source>
        <dbReference type="Proteomes" id="UP001431783"/>
    </source>
</evidence>
<dbReference type="InterPro" id="IPR004162">
    <property type="entry name" value="SINA-like_animal"/>
</dbReference>
<accession>A0AAW1UYH7</accession>
<keyword evidence="1" id="KW-0479">Metal-binding</keyword>
<dbReference type="PANTHER" id="PTHR45877:SF2">
    <property type="entry name" value="E3 UBIQUITIN-PROTEIN LIGASE SINA-RELATED"/>
    <property type="match status" value="1"/>
</dbReference>